<feature type="transmembrane region" description="Helical" evidence="1">
    <location>
        <begin position="124"/>
        <end position="149"/>
    </location>
</feature>
<keyword evidence="1" id="KW-1133">Transmembrane helix</keyword>
<feature type="transmembrane region" description="Helical" evidence="1">
    <location>
        <begin position="99"/>
        <end position="118"/>
    </location>
</feature>
<evidence type="ECO:0000313" key="2">
    <source>
        <dbReference type="EMBL" id="RKR75946.1"/>
    </source>
</evidence>
<feature type="transmembrane region" description="Helical" evidence="1">
    <location>
        <begin position="66"/>
        <end position="87"/>
    </location>
</feature>
<evidence type="ECO:0000256" key="1">
    <source>
        <dbReference type="SAM" id="Phobius"/>
    </source>
</evidence>
<dbReference type="RefSeq" id="WP_170159964.1">
    <property type="nucleotide sequence ID" value="NZ_RBKS01000001.1"/>
</dbReference>
<name>A0A495ILB1_9MICO</name>
<reference evidence="2 3" key="1">
    <citation type="submission" date="2018-10" db="EMBL/GenBank/DDBJ databases">
        <title>Sequencing the genomes of 1000 actinobacteria strains.</title>
        <authorList>
            <person name="Klenk H.-P."/>
        </authorList>
    </citation>
    <scope>NUCLEOTIDE SEQUENCE [LARGE SCALE GENOMIC DNA]</scope>
    <source>
        <strain evidence="2 3">DSM 17894</strain>
    </source>
</reference>
<evidence type="ECO:0008006" key="4">
    <source>
        <dbReference type="Google" id="ProtNLM"/>
    </source>
</evidence>
<dbReference type="EMBL" id="RBKS01000001">
    <property type="protein sequence ID" value="RKR75946.1"/>
    <property type="molecule type" value="Genomic_DNA"/>
</dbReference>
<feature type="transmembrane region" description="Helical" evidence="1">
    <location>
        <begin position="21"/>
        <end position="46"/>
    </location>
</feature>
<keyword evidence="3" id="KW-1185">Reference proteome</keyword>
<feature type="transmembrane region" description="Helical" evidence="1">
    <location>
        <begin position="156"/>
        <end position="177"/>
    </location>
</feature>
<gene>
    <name evidence="2" type="ORF">C8E83_3110</name>
</gene>
<keyword evidence="1" id="KW-0812">Transmembrane</keyword>
<protein>
    <recommendedName>
        <fullName evidence="4">FAR-17a/AIG1-like protein</fullName>
    </recommendedName>
</protein>
<accession>A0A495ILB1</accession>
<dbReference type="NCBIfam" id="NF038065">
    <property type="entry name" value="Pr6Pr"/>
    <property type="match status" value="1"/>
</dbReference>
<organism evidence="2 3">
    <name type="scientific">Frondihabitans australicus</name>
    <dbReference type="NCBI Taxonomy" id="386892"/>
    <lineage>
        <taxon>Bacteria</taxon>
        <taxon>Bacillati</taxon>
        <taxon>Actinomycetota</taxon>
        <taxon>Actinomycetes</taxon>
        <taxon>Micrococcales</taxon>
        <taxon>Microbacteriaceae</taxon>
        <taxon>Frondihabitans</taxon>
    </lineage>
</organism>
<dbReference type="AlphaFoldDB" id="A0A495ILB1"/>
<comment type="caution">
    <text evidence="2">The sequence shown here is derived from an EMBL/GenBank/DDBJ whole genome shotgun (WGS) entry which is preliminary data.</text>
</comment>
<evidence type="ECO:0000313" key="3">
    <source>
        <dbReference type="Proteomes" id="UP000280008"/>
    </source>
</evidence>
<dbReference type="InterPro" id="IPR049713">
    <property type="entry name" value="Pr6Pr-like"/>
</dbReference>
<sequence>MTTATAAAAPARAGRELAFRILSLVGALVVAVALVIQITLLLTGGADANSGATTAVVGLPVRFVRLFSYFTIDSNIAVMIVGFLLAANPNRTSRLWQVARLNALLAITITGIVFDVVLSKSVHLTGGALVATILLHYISPWWTVAVWLLFGPRPGFGWATIPGAFVLPVLWLLYTFVHGGITGWYPYPFLDASKIGLGPAVVASLLVLVIGLVLAVVFVLVSTRVPALIAGPPATSEASRSTGR</sequence>
<dbReference type="Proteomes" id="UP000280008">
    <property type="component" value="Unassembled WGS sequence"/>
</dbReference>
<keyword evidence="1" id="KW-0472">Membrane</keyword>
<proteinExistence type="predicted"/>
<feature type="transmembrane region" description="Helical" evidence="1">
    <location>
        <begin position="197"/>
        <end position="221"/>
    </location>
</feature>